<evidence type="ECO:0000256" key="1">
    <source>
        <dbReference type="SAM" id="SignalP"/>
    </source>
</evidence>
<feature type="signal peptide" evidence="1">
    <location>
        <begin position="1"/>
        <end position="19"/>
    </location>
</feature>
<organism evidence="2 3">
    <name type="scientific">Apiospora saccharicola</name>
    <dbReference type="NCBI Taxonomy" id="335842"/>
    <lineage>
        <taxon>Eukaryota</taxon>
        <taxon>Fungi</taxon>
        <taxon>Dikarya</taxon>
        <taxon>Ascomycota</taxon>
        <taxon>Pezizomycotina</taxon>
        <taxon>Sordariomycetes</taxon>
        <taxon>Xylariomycetidae</taxon>
        <taxon>Amphisphaeriales</taxon>
        <taxon>Apiosporaceae</taxon>
        <taxon>Apiospora</taxon>
    </lineage>
</organism>
<evidence type="ECO:0000313" key="2">
    <source>
        <dbReference type="EMBL" id="KAK8068191.1"/>
    </source>
</evidence>
<evidence type="ECO:0000313" key="3">
    <source>
        <dbReference type="Proteomes" id="UP001446871"/>
    </source>
</evidence>
<comment type="caution">
    <text evidence="2">The sequence shown here is derived from an EMBL/GenBank/DDBJ whole genome shotgun (WGS) entry which is preliminary data.</text>
</comment>
<dbReference type="PANTHER" id="PTHR13593:SF146">
    <property type="entry name" value="PLC-LIKE PHOSPHODIESTERASE"/>
    <property type="match status" value="1"/>
</dbReference>
<accession>A0ABR1VAG1</accession>
<dbReference type="EMBL" id="JAQQWM010000004">
    <property type="protein sequence ID" value="KAK8068191.1"/>
    <property type="molecule type" value="Genomic_DNA"/>
</dbReference>
<keyword evidence="1" id="KW-0732">Signal</keyword>
<dbReference type="PANTHER" id="PTHR13593">
    <property type="match status" value="1"/>
</dbReference>
<gene>
    <name evidence="2" type="ORF">PG996_007303</name>
</gene>
<protein>
    <submittedName>
        <fullName evidence="2">Phosphoinositide-specific phospholipase c-like phosphodiesterases superfamily</fullName>
    </submittedName>
</protein>
<dbReference type="Pfam" id="PF26146">
    <property type="entry name" value="PI-PLC_X"/>
    <property type="match status" value="1"/>
</dbReference>
<sequence length="299" mass="33159">MRAFAKVALALAFASGSLALNCNGHTELCDRKYSNVTFIGAHDSSFVGRLPTQNQLQSVTDQLGGGIRYLTAQTHAKDDAIQLCHTSCDLENAGPLQNYLSDIKAWMDGNPNEVVTLLLTNQDAIDVNKFADAFKTTGLDTYAYTPGADLTMDEWPTLGTLVSNKQRLVVFMDADSETDYHADTSKVPWILDEFKYYFETPFDTTDPNFAQCTQDRPRPEDASPDGRMYLVNHYLDIELPFGIRMPYLAAADTTNSVASILAQTDLCYNQYKRTPNVVLLDYVSKGDAMKAQDDLNNLG</sequence>
<dbReference type="SUPFAM" id="SSF51695">
    <property type="entry name" value="PLC-like phosphodiesterases"/>
    <property type="match status" value="1"/>
</dbReference>
<dbReference type="Proteomes" id="UP001446871">
    <property type="component" value="Unassembled WGS sequence"/>
</dbReference>
<keyword evidence="3" id="KW-1185">Reference proteome</keyword>
<dbReference type="InterPro" id="IPR017946">
    <property type="entry name" value="PLC-like_Pdiesterase_TIM-brl"/>
</dbReference>
<proteinExistence type="predicted"/>
<dbReference type="Gene3D" id="3.20.20.190">
    <property type="entry name" value="Phosphatidylinositol (PI) phosphodiesterase"/>
    <property type="match status" value="1"/>
</dbReference>
<name>A0ABR1VAG1_9PEZI</name>
<feature type="chain" id="PRO_5045279878" evidence="1">
    <location>
        <begin position="20"/>
        <end position="299"/>
    </location>
</feature>
<dbReference type="InterPro" id="IPR051057">
    <property type="entry name" value="PI-PLC_domain"/>
</dbReference>
<reference evidence="2 3" key="1">
    <citation type="submission" date="2023-01" db="EMBL/GenBank/DDBJ databases">
        <title>Analysis of 21 Apiospora genomes using comparative genomics revels a genus with tremendous synthesis potential of carbohydrate active enzymes and secondary metabolites.</title>
        <authorList>
            <person name="Sorensen T."/>
        </authorList>
    </citation>
    <scope>NUCLEOTIDE SEQUENCE [LARGE SCALE GENOMIC DNA]</scope>
    <source>
        <strain evidence="2 3">CBS 83171</strain>
    </source>
</reference>